<protein>
    <recommendedName>
        <fullName evidence="7">DNA-directed RNA polymerase subunit</fullName>
        <ecNumber evidence="7">2.7.7.6</ecNumber>
    </recommendedName>
</protein>
<dbReference type="InterPro" id="IPR042102">
    <property type="entry name" value="RNA_pol_Rpb1_3_sf"/>
</dbReference>
<reference evidence="9" key="1">
    <citation type="journal article" date="2018" name="Sci. Rep.">
        <title>Dynamic evolution of inverted repeats in Euglenophyta plastid genomes.</title>
        <authorList>
            <person name="Karnkowska A."/>
            <person name="Bennett M.S."/>
            <person name="Triemer R.E."/>
        </authorList>
    </citation>
    <scope>NUCLEOTIDE SEQUENCE</scope>
</reference>
<name>A0A3G3LKW8_9EUGL</name>
<dbReference type="InterPro" id="IPR006592">
    <property type="entry name" value="RNA_pol_N"/>
</dbReference>
<evidence type="ECO:0000256" key="3">
    <source>
        <dbReference type="ARBA" id="ARBA00022679"/>
    </source>
</evidence>
<evidence type="ECO:0000256" key="4">
    <source>
        <dbReference type="ARBA" id="ARBA00022695"/>
    </source>
</evidence>
<evidence type="ECO:0000313" key="9">
    <source>
        <dbReference type="EMBL" id="AYQ93351.1"/>
    </source>
</evidence>
<keyword evidence="9" id="KW-0934">Plastid</keyword>
<evidence type="ECO:0000256" key="6">
    <source>
        <dbReference type="ARBA" id="ARBA00048552"/>
    </source>
</evidence>
<dbReference type="GO" id="GO:0006351">
    <property type="term" value="P:DNA-templated transcription"/>
    <property type="evidence" value="ECO:0007669"/>
    <property type="project" value="InterPro"/>
</dbReference>
<evidence type="ECO:0000256" key="5">
    <source>
        <dbReference type="ARBA" id="ARBA00023163"/>
    </source>
</evidence>
<comment type="catalytic activity">
    <reaction evidence="6 7">
        <text>RNA(n) + a ribonucleoside 5'-triphosphate = RNA(n+1) + diphosphate</text>
        <dbReference type="Rhea" id="RHEA:21248"/>
        <dbReference type="Rhea" id="RHEA-COMP:14527"/>
        <dbReference type="Rhea" id="RHEA-COMP:17342"/>
        <dbReference type="ChEBI" id="CHEBI:33019"/>
        <dbReference type="ChEBI" id="CHEBI:61557"/>
        <dbReference type="ChEBI" id="CHEBI:140395"/>
        <dbReference type="EC" id="2.7.7.6"/>
    </reaction>
</comment>
<dbReference type="InterPro" id="IPR044893">
    <property type="entry name" value="RNA_pol_Rpb1_clamp_domain"/>
</dbReference>
<dbReference type="InterPro" id="IPR007080">
    <property type="entry name" value="RNA_pol_Rpb1_1"/>
</dbReference>
<keyword evidence="3 7" id="KW-0808">Transferase</keyword>
<dbReference type="InterPro" id="IPR007066">
    <property type="entry name" value="RNA_pol_Rpb1_3"/>
</dbReference>
<dbReference type="SUPFAM" id="SSF64484">
    <property type="entry name" value="beta and beta-prime subunits of DNA dependent RNA-polymerase"/>
    <property type="match status" value="1"/>
</dbReference>
<dbReference type="SMART" id="SM00663">
    <property type="entry name" value="RPOLA_N"/>
    <property type="match status" value="1"/>
</dbReference>
<dbReference type="PANTHER" id="PTHR19376">
    <property type="entry name" value="DNA-DIRECTED RNA POLYMERASE"/>
    <property type="match status" value="1"/>
</dbReference>
<proteinExistence type="inferred from homology"/>
<dbReference type="InterPro" id="IPR045867">
    <property type="entry name" value="DNA-dir_RpoC_beta_prime"/>
</dbReference>
<dbReference type="EMBL" id="MH898668">
    <property type="protein sequence ID" value="AYQ93351.1"/>
    <property type="molecule type" value="Genomic_DNA"/>
</dbReference>
<dbReference type="GO" id="GO:0000428">
    <property type="term" value="C:DNA-directed RNA polymerase complex"/>
    <property type="evidence" value="ECO:0007669"/>
    <property type="project" value="UniProtKB-KW"/>
</dbReference>
<evidence type="ECO:0000256" key="2">
    <source>
        <dbReference type="ARBA" id="ARBA00022478"/>
    </source>
</evidence>
<dbReference type="Gene3D" id="1.10.274.100">
    <property type="entry name" value="RNA polymerase Rpb1, domain 3"/>
    <property type="match status" value="1"/>
</dbReference>
<sequence>MLKEYLKINLASPSQILKWTERSLPNGQLIGKITKFETINYKNFKPISGGLFCEKIFGPEKDYQCLCKLYKKIKIKKIKNKITICPNCYVQITNSTIRRYRMGFIELNFPSVHKWFFKNNPSYISNILLEKSKNLDSLIYQKSYISITKKNNETIKSGGDAIKFLLKRLKNKDINKILTTKELNKLKLLNYFIETKTKPIWMVITILPVLPPETRPIIKLPDNNIVSSDYNSLYENIINTNNKIKQLENMNVSEKFIKIERIKLQTCTDALINAKYKNLKSISNSIKGKSGRIRENILGKTIDFSARSVIAVEPKLKVSECGIPEEIFVKLFQPLIINKILKLKIYNNIRKVKLEINAERNKNTITRIIKTLCKEMRKLQIIMLNRAPTLHRIGLQTFNPKITKSKVIKLHPMVCSAFNADFDGDQMGIHIPLSLKAQSEARTLMISINNNTMPSTGKANIIPSQDMILGCYFLTCENNSIFYLLKKILYYKNKNNILENYKTNKIDIHSYIWIKLNSNNSKTIKLKQDKKQTIYRSTPGRIIFSTIISQLL</sequence>
<dbReference type="Pfam" id="PF00623">
    <property type="entry name" value="RNA_pol_Rpb1_2"/>
    <property type="match status" value="1"/>
</dbReference>
<keyword evidence="4 7" id="KW-0548">Nucleotidyltransferase</keyword>
<dbReference type="Pfam" id="PF04997">
    <property type="entry name" value="RNA_pol_Rpb1_1"/>
    <property type="match status" value="2"/>
</dbReference>
<comment type="function">
    <text evidence="1 7">DNA-dependent RNA polymerase catalyzes the transcription of DNA into RNA using the four ribonucleoside triphosphates as substrates.</text>
</comment>
<dbReference type="RefSeq" id="YP_009540919.1">
    <property type="nucleotide sequence ID" value="NC_039968.1"/>
</dbReference>
<evidence type="ECO:0000256" key="1">
    <source>
        <dbReference type="ARBA" id="ARBA00004026"/>
    </source>
</evidence>
<dbReference type="GO" id="GO:0003899">
    <property type="term" value="F:DNA-directed RNA polymerase activity"/>
    <property type="evidence" value="ECO:0007669"/>
    <property type="project" value="UniProtKB-EC"/>
</dbReference>
<dbReference type="InterPro" id="IPR000722">
    <property type="entry name" value="RNA_pol_asu"/>
</dbReference>
<comment type="similarity">
    <text evidence="7">Belongs to the RNA polymerase beta' chain family.</text>
</comment>
<geneLocation type="chloroplast" evidence="9"/>
<dbReference type="Pfam" id="PF04983">
    <property type="entry name" value="RNA_pol_Rpb1_3"/>
    <property type="match status" value="1"/>
</dbReference>
<dbReference type="Gene3D" id="2.40.40.20">
    <property type="match status" value="1"/>
</dbReference>
<dbReference type="EC" id="2.7.7.6" evidence="7"/>
<dbReference type="GeneID" id="38462323"/>
<dbReference type="Gene3D" id="1.10.40.90">
    <property type="match status" value="1"/>
</dbReference>
<dbReference type="AlphaFoldDB" id="A0A3G3LKW8"/>
<keyword evidence="5 7" id="KW-0804">Transcription</keyword>
<evidence type="ECO:0000256" key="7">
    <source>
        <dbReference type="RuleBase" id="RU004279"/>
    </source>
</evidence>
<organism evidence="9">
    <name type="scientific">Lepocinclis tripteris</name>
    <dbReference type="NCBI Taxonomy" id="135494"/>
    <lineage>
        <taxon>Eukaryota</taxon>
        <taxon>Discoba</taxon>
        <taxon>Euglenozoa</taxon>
        <taxon>Euglenida</taxon>
        <taxon>Spirocuta</taxon>
        <taxon>Euglenophyceae</taxon>
        <taxon>Euglenales</taxon>
        <taxon>Phacaceae</taxon>
        <taxon>Lepocinclis</taxon>
    </lineage>
</organism>
<accession>A0A3G3LKW8</accession>
<feature type="domain" description="RNA polymerase N-terminal" evidence="8">
    <location>
        <begin position="200"/>
        <end position="475"/>
    </location>
</feature>
<dbReference type="Gene3D" id="4.10.860.120">
    <property type="entry name" value="RNA polymerase II, clamp domain"/>
    <property type="match status" value="1"/>
</dbReference>
<dbReference type="GO" id="GO:0003677">
    <property type="term" value="F:DNA binding"/>
    <property type="evidence" value="ECO:0007669"/>
    <property type="project" value="InterPro"/>
</dbReference>
<keyword evidence="9" id="KW-0150">Chloroplast</keyword>
<dbReference type="PANTHER" id="PTHR19376:SF54">
    <property type="entry name" value="DNA-DIRECTED RNA POLYMERASE SUBUNIT BETA"/>
    <property type="match status" value="1"/>
</dbReference>
<evidence type="ECO:0000259" key="8">
    <source>
        <dbReference type="SMART" id="SM00663"/>
    </source>
</evidence>
<keyword evidence="2 7" id="KW-0240">DNA-directed RNA polymerase</keyword>